<dbReference type="HOGENOM" id="CLU_083429_0_0_1"/>
<dbReference type="OMA" id="AMMGENF"/>
<dbReference type="AlphaFoldDB" id="B4LQD7"/>
<sequence length="293" mass="33348">MPIQTNENHDVGPAVLLNLDINECVPELNADPKSIGWNLQATTEMATQPTTSFLTEVQVSHKQITDRFVELLNLFEDYSKIMKETEQAQPKLKRTQSEQFTATYLQAAESDSSEVVKATVSLNRMQLSDSTLLAIPPKLTCEAACQTYWPVSPDKEKLLKPRPEKSKKSVQLKDQLQQQQHQQQQCQTQSQSQAHTLHIEVESISSSTALHRPPMRQRLLQMLHDAGQTLLACLAMMGENFTYVLFVLLCLWCLYLIIGHYYSFLENNINQQLDVKQTLARIRAQPRAVPKLD</sequence>
<dbReference type="SMR" id="B4LQD7"/>
<dbReference type="PhylomeDB" id="B4LQD7"/>
<reference evidence="2 3" key="1">
    <citation type="journal article" date="2007" name="Nature">
        <title>Evolution of genes and genomes on the Drosophila phylogeny.</title>
        <authorList>
            <consortium name="Drosophila 12 Genomes Consortium"/>
            <person name="Clark A.G."/>
            <person name="Eisen M.B."/>
            <person name="Smith D.R."/>
            <person name="Bergman C.M."/>
            <person name="Oliver B."/>
            <person name="Markow T.A."/>
            <person name="Kaufman T.C."/>
            <person name="Kellis M."/>
            <person name="Gelbart W."/>
            <person name="Iyer V.N."/>
            <person name="Pollard D.A."/>
            <person name="Sackton T.B."/>
            <person name="Larracuente A.M."/>
            <person name="Singh N.D."/>
            <person name="Abad J.P."/>
            <person name="Abt D.N."/>
            <person name="Adryan B."/>
            <person name="Aguade M."/>
            <person name="Akashi H."/>
            <person name="Anderson W.W."/>
            <person name="Aquadro C.F."/>
            <person name="Ardell D.H."/>
            <person name="Arguello R."/>
            <person name="Artieri C.G."/>
            <person name="Barbash D.A."/>
            <person name="Barker D."/>
            <person name="Barsanti P."/>
            <person name="Batterham P."/>
            <person name="Batzoglou S."/>
            <person name="Begun D."/>
            <person name="Bhutkar A."/>
            <person name="Blanco E."/>
            <person name="Bosak S.A."/>
            <person name="Bradley R.K."/>
            <person name="Brand A.D."/>
            <person name="Brent M.R."/>
            <person name="Brooks A.N."/>
            <person name="Brown R.H."/>
            <person name="Butlin R.K."/>
            <person name="Caggese C."/>
            <person name="Calvi B.R."/>
            <person name="Bernardo de Carvalho A."/>
            <person name="Caspi A."/>
            <person name="Castrezana S."/>
            <person name="Celniker S.E."/>
            <person name="Chang J.L."/>
            <person name="Chapple C."/>
            <person name="Chatterji S."/>
            <person name="Chinwalla A."/>
            <person name="Civetta A."/>
            <person name="Clifton S.W."/>
            <person name="Comeron J.M."/>
            <person name="Costello J.C."/>
            <person name="Coyne J.A."/>
            <person name="Daub J."/>
            <person name="David R.G."/>
            <person name="Delcher A.L."/>
            <person name="Delehaunty K."/>
            <person name="Do C.B."/>
            <person name="Ebling H."/>
            <person name="Edwards K."/>
            <person name="Eickbush T."/>
            <person name="Evans J.D."/>
            <person name="Filipski A."/>
            <person name="Findeiss S."/>
            <person name="Freyhult E."/>
            <person name="Fulton L."/>
            <person name="Fulton R."/>
            <person name="Garcia A.C."/>
            <person name="Gardiner A."/>
            <person name="Garfield D.A."/>
            <person name="Garvin B.E."/>
            <person name="Gibson G."/>
            <person name="Gilbert D."/>
            <person name="Gnerre S."/>
            <person name="Godfrey J."/>
            <person name="Good R."/>
            <person name="Gotea V."/>
            <person name="Gravely B."/>
            <person name="Greenberg A.J."/>
            <person name="Griffiths-Jones S."/>
            <person name="Gross S."/>
            <person name="Guigo R."/>
            <person name="Gustafson E.A."/>
            <person name="Haerty W."/>
            <person name="Hahn M.W."/>
            <person name="Halligan D.L."/>
            <person name="Halpern A.L."/>
            <person name="Halter G.M."/>
            <person name="Han M.V."/>
            <person name="Heger A."/>
            <person name="Hillier L."/>
            <person name="Hinrichs A.S."/>
            <person name="Holmes I."/>
            <person name="Hoskins R.A."/>
            <person name="Hubisz M.J."/>
            <person name="Hultmark D."/>
            <person name="Huntley M.A."/>
            <person name="Jaffe D.B."/>
            <person name="Jagadeeshan S."/>
            <person name="Jeck W.R."/>
            <person name="Johnson J."/>
            <person name="Jones C.D."/>
            <person name="Jordan W.C."/>
            <person name="Karpen G.H."/>
            <person name="Kataoka E."/>
            <person name="Keightley P.D."/>
            <person name="Kheradpour P."/>
            <person name="Kirkness E.F."/>
            <person name="Koerich L.B."/>
            <person name="Kristiansen K."/>
            <person name="Kudrna D."/>
            <person name="Kulathinal R.J."/>
            <person name="Kumar S."/>
            <person name="Kwok R."/>
            <person name="Lander E."/>
            <person name="Langley C.H."/>
            <person name="Lapoint R."/>
            <person name="Lazzaro B.P."/>
            <person name="Lee S.J."/>
            <person name="Levesque L."/>
            <person name="Li R."/>
            <person name="Lin C.F."/>
            <person name="Lin M.F."/>
            <person name="Lindblad-Toh K."/>
            <person name="Llopart A."/>
            <person name="Long M."/>
            <person name="Low L."/>
            <person name="Lozovsky E."/>
            <person name="Lu J."/>
            <person name="Luo M."/>
            <person name="Machado C.A."/>
            <person name="Makalowski W."/>
            <person name="Marzo M."/>
            <person name="Matsuda M."/>
            <person name="Matzkin L."/>
            <person name="McAllister B."/>
            <person name="McBride C.S."/>
            <person name="McKernan B."/>
            <person name="McKernan K."/>
            <person name="Mendez-Lago M."/>
            <person name="Minx P."/>
            <person name="Mollenhauer M.U."/>
            <person name="Montooth K."/>
            <person name="Mount S.M."/>
            <person name="Mu X."/>
            <person name="Myers E."/>
            <person name="Negre B."/>
            <person name="Newfeld S."/>
            <person name="Nielsen R."/>
            <person name="Noor M.A."/>
            <person name="O'Grady P."/>
            <person name="Pachter L."/>
            <person name="Papaceit M."/>
            <person name="Parisi M.J."/>
            <person name="Parisi M."/>
            <person name="Parts L."/>
            <person name="Pedersen J.S."/>
            <person name="Pesole G."/>
            <person name="Phillippy A.M."/>
            <person name="Ponting C.P."/>
            <person name="Pop M."/>
            <person name="Porcelli D."/>
            <person name="Powell J.R."/>
            <person name="Prohaska S."/>
            <person name="Pruitt K."/>
            <person name="Puig M."/>
            <person name="Quesneville H."/>
            <person name="Ram K.R."/>
            <person name="Rand D."/>
            <person name="Rasmussen M.D."/>
            <person name="Reed L.K."/>
            <person name="Reenan R."/>
            <person name="Reily A."/>
            <person name="Remington K.A."/>
            <person name="Rieger T.T."/>
            <person name="Ritchie M.G."/>
            <person name="Robin C."/>
            <person name="Rogers Y.H."/>
            <person name="Rohde C."/>
            <person name="Rozas J."/>
            <person name="Rubenfield M.J."/>
            <person name="Ruiz A."/>
            <person name="Russo S."/>
            <person name="Salzberg S.L."/>
            <person name="Sanchez-Gracia A."/>
            <person name="Saranga D.J."/>
            <person name="Sato H."/>
            <person name="Schaeffer S.W."/>
            <person name="Schatz M.C."/>
            <person name="Schlenke T."/>
            <person name="Schwartz R."/>
            <person name="Segarra C."/>
            <person name="Singh R.S."/>
            <person name="Sirot L."/>
            <person name="Sirota M."/>
            <person name="Sisneros N.B."/>
            <person name="Smith C.D."/>
            <person name="Smith T.F."/>
            <person name="Spieth J."/>
            <person name="Stage D.E."/>
            <person name="Stark A."/>
            <person name="Stephan W."/>
            <person name="Strausberg R.L."/>
            <person name="Strempel S."/>
            <person name="Sturgill D."/>
            <person name="Sutton G."/>
            <person name="Sutton G.G."/>
            <person name="Tao W."/>
            <person name="Teichmann S."/>
            <person name="Tobari Y.N."/>
            <person name="Tomimura Y."/>
            <person name="Tsolas J.M."/>
            <person name="Valente V.L."/>
            <person name="Venter E."/>
            <person name="Venter J.C."/>
            <person name="Vicario S."/>
            <person name="Vieira F.G."/>
            <person name="Vilella A.J."/>
            <person name="Villasante A."/>
            <person name="Walenz B."/>
            <person name="Wang J."/>
            <person name="Wasserman M."/>
            <person name="Watts T."/>
            <person name="Wilson D."/>
            <person name="Wilson R.K."/>
            <person name="Wing R.A."/>
            <person name="Wolfner M.F."/>
            <person name="Wong A."/>
            <person name="Wong G.K."/>
            <person name="Wu C.I."/>
            <person name="Wu G."/>
            <person name="Yamamoto D."/>
            <person name="Yang H.P."/>
            <person name="Yang S.P."/>
            <person name="Yorke J.A."/>
            <person name="Yoshida K."/>
            <person name="Zdobnov E."/>
            <person name="Zhang P."/>
            <person name="Zhang Y."/>
            <person name="Zimin A.V."/>
            <person name="Baldwin J."/>
            <person name="Abdouelleil A."/>
            <person name="Abdulkadir J."/>
            <person name="Abebe A."/>
            <person name="Abera B."/>
            <person name="Abreu J."/>
            <person name="Acer S.C."/>
            <person name="Aftuck L."/>
            <person name="Alexander A."/>
            <person name="An P."/>
            <person name="Anderson E."/>
            <person name="Anderson S."/>
            <person name="Arachi H."/>
            <person name="Azer M."/>
            <person name="Bachantsang P."/>
            <person name="Barry A."/>
            <person name="Bayul T."/>
            <person name="Berlin A."/>
            <person name="Bessette D."/>
            <person name="Bloom T."/>
            <person name="Blye J."/>
            <person name="Boguslavskiy L."/>
            <person name="Bonnet C."/>
            <person name="Boukhgalter B."/>
            <person name="Bourzgui I."/>
            <person name="Brown A."/>
            <person name="Cahill P."/>
            <person name="Channer S."/>
            <person name="Cheshatsang Y."/>
            <person name="Chuda L."/>
            <person name="Citroen M."/>
            <person name="Collymore A."/>
            <person name="Cooke P."/>
            <person name="Costello M."/>
            <person name="D'Aco K."/>
            <person name="Daza R."/>
            <person name="De Haan G."/>
            <person name="DeGray S."/>
            <person name="DeMaso C."/>
            <person name="Dhargay N."/>
            <person name="Dooley K."/>
            <person name="Dooley E."/>
            <person name="Doricent M."/>
            <person name="Dorje P."/>
            <person name="Dorjee K."/>
            <person name="Dupes A."/>
            <person name="Elong R."/>
            <person name="Falk J."/>
            <person name="Farina A."/>
            <person name="Faro S."/>
            <person name="Ferguson D."/>
            <person name="Fisher S."/>
            <person name="Foley C.D."/>
            <person name="Franke A."/>
            <person name="Friedrich D."/>
            <person name="Gadbois L."/>
            <person name="Gearin G."/>
            <person name="Gearin C.R."/>
            <person name="Giannoukos G."/>
            <person name="Goode T."/>
            <person name="Graham J."/>
            <person name="Grandbois E."/>
            <person name="Grewal S."/>
            <person name="Gyaltsen K."/>
            <person name="Hafez N."/>
            <person name="Hagos B."/>
            <person name="Hall J."/>
            <person name="Henson C."/>
            <person name="Hollinger A."/>
            <person name="Honan T."/>
            <person name="Huard M.D."/>
            <person name="Hughes L."/>
            <person name="Hurhula B."/>
            <person name="Husby M.E."/>
            <person name="Kamat A."/>
            <person name="Kanga B."/>
            <person name="Kashin S."/>
            <person name="Khazanovich D."/>
            <person name="Kisner P."/>
            <person name="Lance K."/>
            <person name="Lara M."/>
            <person name="Lee W."/>
            <person name="Lennon N."/>
            <person name="Letendre F."/>
            <person name="LeVine R."/>
            <person name="Lipovsky A."/>
            <person name="Liu X."/>
            <person name="Liu J."/>
            <person name="Liu S."/>
            <person name="Lokyitsang T."/>
            <person name="Lokyitsang Y."/>
            <person name="Lubonja R."/>
            <person name="Lui A."/>
            <person name="MacDonald P."/>
            <person name="Magnisalis V."/>
            <person name="Maru K."/>
            <person name="Matthews C."/>
            <person name="McCusker W."/>
            <person name="McDonough S."/>
            <person name="Mehta T."/>
            <person name="Meldrim J."/>
            <person name="Meneus L."/>
            <person name="Mihai O."/>
            <person name="Mihalev A."/>
            <person name="Mihova T."/>
            <person name="Mittelman R."/>
            <person name="Mlenga V."/>
            <person name="Montmayeur A."/>
            <person name="Mulrain L."/>
            <person name="Navidi A."/>
            <person name="Naylor J."/>
            <person name="Negash T."/>
            <person name="Nguyen T."/>
            <person name="Nguyen N."/>
            <person name="Nicol R."/>
            <person name="Norbu C."/>
            <person name="Norbu N."/>
            <person name="Novod N."/>
            <person name="O'Neill B."/>
            <person name="Osman S."/>
            <person name="Markiewicz E."/>
            <person name="Oyono O.L."/>
            <person name="Patti C."/>
            <person name="Phunkhang P."/>
            <person name="Pierre F."/>
            <person name="Priest M."/>
            <person name="Raghuraman S."/>
            <person name="Rege F."/>
            <person name="Reyes R."/>
            <person name="Rise C."/>
            <person name="Rogov P."/>
            <person name="Ross K."/>
            <person name="Ryan E."/>
            <person name="Settipalli S."/>
            <person name="Shea T."/>
            <person name="Sherpa N."/>
            <person name="Shi L."/>
            <person name="Shih D."/>
            <person name="Sparrow T."/>
            <person name="Spaulding J."/>
            <person name="Stalker J."/>
            <person name="Stange-Thomann N."/>
            <person name="Stavropoulos S."/>
            <person name="Stone C."/>
            <person name="Strader C."/>
            <person name="Tesfaye S."/>
            <person name="Thomson T."/>
            <person name="Thoulutsang Y."/>
            <person name="Thoulutsang D."/>
            <person name="Topham K."/>
            <person name="Topping I."/>
            <person name="Tsamla T."/>
            <person name="Vassiliev H."/>
            <person name="Vo A."/>
            <person name="Wangchuk T."/>
            <person name="Wangdi T."/>
            <person name="Weiand M."/>
            <person name="Wilkinson J."/>
            <person name="Wilson A."/>
            <person name="Yadav S."/>
            <person name="Young G."/>
            <person name="Yu Q."/>
            <person name="Zembek L."/>
            <person name="Zhong D."/>
            <person name="Zimmer A."/>
            <person name="Zwirko Z."/>
            <person name="Jaffe D.B."/>
            <person name="Alvarez P."/>
            <person name="Brockman W."/>
            <person name="Butler J."/>
            <person name="Chin C."/>
            <person name="Gnerre S."/>
            <person name="Grabherr M."/>
            <person name="Kleber M."/>
            <person name="Mauceli E."/>
            <person name="MacCallum I."/>
        </authorList>
    </citation>
    <scope>NUCLEOTIDE SEQUENCE [LARGE SCALE GENOMIC DNA]</scope>
    <source>
        <strain evidence="3">Tucson 15010-1051.87</strain>
    </source>
</reference>
<dbReference type="InParanoid" id="B4LQD7"/>
<dbReference type="OrthoDB" id="7883004at2759"/>
<dbReference type="KEGG" id="dvi:6628809"/>
<keyword evidence="1" id="KW-0472">Membrane</keyword>
<keyword evidence="1" id="KW-1133">Transmembrane helix</keyword>
<name>B4LQD7_DROVI</name>
<organism evidence="2 3">
    <name type="scientific">Drosophila virilis</name>
    <name type="common">Fruit fly</name>
    <dbReference type="NCBI Taxonomy" id="7244"/>
    <lineage>
        <taxon>Eukaryota</taxon>
        <taxon>Metazoa</taxon>
        <taxon>Ecdysozoa</taxon>
        <taxon>Arthropoda</taxon>
        <taxon>Hexapoda</taxon>
        <taxon>Insecta</taxon>
        <taxon>Pterygota</taxon>
        <taxon>Neoptera</taxon>
        <taxon>Endopterygota</taxon>
        <taxon>Diptera</taxon>
        <taxon>Brachycera</taxon>
        <taxon>Muscomorpha</taxon>
        <taxon>Ephydroidea</taxon>
        <taxon>Drosophilidae</taxon>
        <taxon>Drosophila</taxon>
    </lineage>
</organism>
<dbReference type="Proteomes" id="UP000008792">
    <property type="component" value="Unassembled WGS sequence"/>
</dbReference>
<gene>
    <name evidence="2" type="primary">Dvir\GJ13395</name>
    <name evidence="2" type="ORF">Dvir_GJ13395</name>
</gene>
<accession>B4LQD7</accession>
<evidence type="ECO:0000256" key="1">
    <source>
        <dbReference type="SAM" id="Phobius"/>
    </source>
</evidence>
<dbReference type="eggNOG" id="ENOG502T93D">
    <property type="taxonomic scope" value="Eukaryota"/>
</dbReference>
<protein>
    <submittedName>
        <fullName evidence="2">Uncharacterized protein</fullName>
    </submittedName>
</protein>
<keyword evidence="1" id="KW-0812">Transmembrane</keyword>
<keyword evidence="3" id="KW-1185">Reference proteome</keyword>
<proteinExistence type="predicted"/>
<evidence type="ECO:0000313" key="2">
    <source>
        <dbReference type="EMBL" id="EDW63387.1"/>
    </source>
</evidence>
<feature type="transmembrane region" description="Helical" evidence="1">
    <location>
        <begin position="243"/>
        <end position="262"/>
    </location>
</feature>
<dbReference type="EMBL" id="CH940649">
    <property type="protein sequence ID" value="EDW63387.1"/>
    <property type="molecule type" value="Genomic_DNA"/>
</dbReference>
<evidence type="ECO:0000313" key="3">
    <source>
        <dbReference type="Proteomes" id="UP000008792"/>
    </source>
</evidence>